<dbReference type="Proteomes" id="UP000799436">
    <property type="component" value="Unassembled WGS sequence"/>
</dbReference>
<evidence type="ECO:0000256" key="1">
    <source>
        <dbReference type="SAM" id="MobiDB-lite"/>
    </source>
</evidence>
<reference evidence="2" key="1">
    <citation type="journal article" date="2020" name="Stud. Mycol.">
        <title>101 Dothideomycetes genomes: a test case for predicting lifestyles and emergence of pathogens.</title>
        <authorList>
            <person name="Haridas S."/>
            <person name="Albert R."/>
            <person name="Binder M."/>
            <person name="Bloem J."/>
            <person name="Labutti K."/>
            <person name="Salamov A."/>
            <person name="Andreopoulos B."/>
            <person name="Baker S."/>
            <person name="Barry K."/>
            <person name="Bills G."/>
            <person name="Bluhm B."/>
            <person name="Cannon C."/>
            <person name="Castanera R."/>
            <person name="Culley D."/>
            <person name="Daum C."/>
            <person name="Ezra D."/>
            <person name="Gonzalez J."/>
            <person name="Henrissat B."/>
            <person name="Kuo A."/>
            <person name="Liang C."/>
            <person name="Lipzen A."/>
            <person name="Lutzoni F."/>
            <person name="Magnuson J."/>
            <person name="Mondo S."/>
            <person name="Nolan M."/>
            <person name="Ohm R."/>
            <person name="Pangilinan J."/>
            <person name="Park H.-J."/>
            <person name="Ramirez L."/>
            <person name="Alfaro M."/>
            <person name="Sun H."/>
            <person name="Tritt A."/>
            <person name="Yoshinaga Y."/>
            <person name="Zwiers L.-H."/>
            <person name="Turgeon B."/>
            <person name="Goodwin S."/>
            <person name="Spatafora J."/>
            <person name="Crous P."/>
            <person name="Grigoriev I."/>
        </authorList>
    </citation>
    <scope>NUCLEOTIDE SEQUENCE</scope>
    <source>
        <strain evidence="2">CBS 116005</strain>
    </source>
</reference>
<gene>
    <name evidence="2" type="ORF">EJ03DRAFT_166885</name>
</gene>
<dbReference type="EMBL" id="ML995865">
    <property type="protein sequence ID" value="KAF2766822.1"/>
    <property type="molecule type" value="Genomic_DNA"/>
</dbReference>
<keyword evidence="3" id="KW-1185">Reference proteome</keyword>
<evidence type="ECO:0000313" key="2">
    <source>
        <dbReference type="EMBL" id="KAF2766822.1"/>
    </source>
</evidence>
<name>A0A6G1L2K1_9PEZI</name>
<feature type="region of interest" description="Disordered" evidence="1">
    <location>
        <begin position="181"/>
        <end position="220"/>
    </location>
</feature>
<organism evidence="2 3">
    <name type="scientific">Teratosphaeria nubilosa</name>
    <dbReference type="NCBI Taxonomy" id="161662"/>
    <lineage>
        <taxon>Eukaryota</taxon>
        <taxon>Fungi</taxon>
        <taxon>Dikarya</taxon>
        <taxon>Ascomycota</taxon>
        <taxon>Pezizomycotina</taxon>
        <taxon>Dothideomycetes</taxon>
        <taxon>Dothideomycetidae</taxon>
        <taxon>Mycosphaerellales</taxon>
        <taxon>Teratosphaeriaceae</taxon>
        <taxon>Teratosphaeria</taxon>
    </lineage>
</organism>
<feature type="region of interest" description="Disordered" evidence="1">
    <location>
        <begin position="1"/>
        <end position="36"/>
    </location>
</feature>
<evidence type="ECO:0000313" key="3">
    <source>
        <dbReference type="Proteomes" id="UP000799436"/>
    </source>
</evidence>
<feature type="compositionally biased region" description="Polar residues" evidence="1">
    <location>
        <begin position="1"/>
        <end position="10"/>
    </location>
</feature>
<sequence>MLSPVPSEQRSLCPRSPESNKLEAHVERPSNANPDTISASLEALKDTGHVRASLEFLYHEVHDAVEGFCEALCIDRQLPSPFCWQPSEGLARLDERCSGPTWGHRYASFNITLSASFRHPDGIIASGSIPQHFELAISLPFVASVGARISTTGYSTTFLLKISLKQSDGFCQAPQKIPRARLPATSRNSEIPSPTSGFTKRKKLSQPSVRTSKLCNPELI</sequence>
<feature type="compositionally biased region" description="Basic and acidic residues" evidence="1">
    <location>
        <begin position="18"/>
        <end position="28"/>
    </location>
</feature>
<dbReference type="AlphaFoldDB" id="A0A6G1L2K1"/>
<accession>A0A6G1L2K1</accession>
<proteinExistence type="predicted"/>
<protein>
    <submittedName>
        <fullName evidence="2">Uncharacterized protein</fullName>
    </submittedName>
</protein>
<feature type="compositionally biased region" description="Polar residues" evidence="1">
    <location>
        <begin position="185"/>
        <end position="198"/>
    </location>
</feature>
<feature type="compositionally biased region" description="Polar residues" evidence="1">
    <location>
        <begin position="205"/>
        <end position="214"/>
    </location>
</feature>